<dbReference type="Pfam" id="PF00724">
    <property type="entry name" value="Oxidored_FMN"/>
    <property type="match status" value="1"/>
</dbReference>
<dbReference type="InterPro" id="IPR001155">
    <property type="entry name" value="OxRdtase_FMN_N"/>
</dbReference>
<proteinExistence type="predicted"/>
<dbReference type="RefSeq" id="WP_176278037.1">
    <property type="nucleotide sequence ID" value="NZ_JABWMH010000001.1"/>
</dbReference>
<gene>
    <name evidence="2" type="ORF">HUO14_01055</name>
</gene>
<dbReference type="PANTHER" id="PTHR22893">
    <property type="entry name" value="NADH OXIDOREDUCTASE-RELATED"/>
    <property type="match status" value="1"/>
</dbReference>
<dbReference type="EMBL" id="JABWMH010000001">
    <property type="protein sequence ID" value="NVD26486.1"/>
    <property type="molecule type" value="Genomic_DNA"/>
</dbReference>
<name>A0ABX2MYK5_9SPHN</name>
<reference evidence="2 3" key="1">
    <citation type="submission" date="2020-06" db="EMBL/GenBank/DDBJ databases">
        <authorList>
            <person name="Kim S.-J."/>
            <person name="Park S.-J."/>
        </authorList>
    </citation>
    <scope>NUCLEOTIDE SEQUENCE [LARGE SCALE GENOMIC DNA]</scope>
    <source>
        <strain evidence="2 3">SW-151</strain>
    </source>
</reference>
<sequence>MTTLFDPITVGAIISSNRMFMAPLTRCRATMEHVPTPIMGEYYAQRAGAGVIISEATGISQQGLGTPFAPGIWTDEQTEAWKPVIERVHKAGGKIICQLWHMGRIVHPDFLGGEKPVSASATTAPGSVRTYQGKRDYEEARPLEVSEIPGLLDDYQKAAENAKKAGFDGVQLHAANGYLIDQFIRSGTNLRTDEYGGPIENRIRLLGEVTQRLVDVWGSDRVAVRLSPNGDSQGADDATPVETFTAAAKLLDQIGIAFLELREPPAHGTYGNTDIPPVSPDIRPVFKGPLVLNSDYFYDNATAALADGKADAISFGRTFMTNPDLPERFRAGADLNPIDFTPTWYSQGPEGYIDYPAMEEKETASA</sequence>
<keyword evidence="3" id="KW-1185">Reference proteome</keyword>
<evidence type="ECO:0000313" key="2">
    <source>
        <dbReference type="EMBL" id="NVD26486.1"/>
    </source>
</evidence>
<feature type="domain" description="NADH:flavin oxidoreductase/NADH oxidase N-terminal" evidence="1">
    <location>
        <begin position="4"/>
        <end position="334"/>
    </location>
</feature>
<dbReference type="PANTHER" id="PTHR22893:SF91">
    <property type="entry name" value="NADPH DEHYDROGENASE 2-RELATED"/>
    <property type="match status" value="1"/>
</dbReference>
<dbReference type="Proteomes" id="UP000652427">
    <property type="component" value="Unassembled WGS sequence"/>
</dbReference>
<dbReference type="InterPro" id="IPR013785">
    <property type="entry name" value="Aldolase_TIM"/>
</dbReference>
<accession>A0ABX2MYK5</accession>
<dbReference type="SUPFAM" id="SSF51395">
    <property type="entry name" value="FMN-linked oxidoreductases"/>
    <property type="match status" value="1"/>
</dbReference>
<dbReference type="CDD" id="cd02933">
    <property type="entry name" value="OYE_like_FMN"/>
    <property type="match status" value="1"/>
</dbReference>
<organism evidence="2 3">
    <name type="scientific">Parasphingorhabdus flavimaris</name>
    <dbReference type="NCBI Taxonomy" id="266812"/>
    <lineage>
        <taxon>Bacteria</taxon>
        <taxon>Pseudomonadati</taxon>
        <taxon>Pseudomonadota</taxon>
        <taxon>Alphaproteobacteria</taxon>
        <taxon>Sphingomonadales</taxon>
        <taxon>Sphingomonadaceae</taxon>
        <taxon>Parasphingorhabdus</taxon>
    </lineage>
</organism>
<dbReference type="Gene3D" id="3.20.20.70">
    <property type="entry name" value="Aldolase class I"/>
    <property type="match status" value="1"/>
</dbReference>
<dbReference type="InterPro" id="IPR045247">
    <property type="entry name" value="Oye-like"/>
</dbReference>
<evidence type="ECO:0000259" key="1">
    <source>
        <dbReference type="Pfam" id="PF00724"/>
    </source>
</evidence>
<comment type="caution">
    <text evidence="2">The sequence shown here is derived from an EMBL/GenBank/DDBJ whole genome shotgun (WGS) entry which is preliminary data.</text>
</comment>
<evidence type="ECO:0000313" key="3">
    <source>
        <dbReference type="Proteomes" id="UP000652427"/>
    </source>
</evidence>
<protein>
    <submittedName>
        <fullName evidence="2">Alkene reductase</fullName>
    </submittedName>
</protein>